<gene>
    <name evidence="4" type="ORF">JK634_04150</name>
</gene>
<accession>A0A937K219</accession>
<dbReference type="Proteomes" id="UP000623681">
    <property type="component" value="Unassembled WGS sequence"/>
</dbReference>
<name>A0A937K219_9CLOT</name>
<proteinExistence type="predicted"/>
<dbReference type="PANTHER" id="PTHR43278:SF2">
    <property type="entry name" value="IRON-SULFUR FLAVOPROTEIN"/>
    <property type="match status" value="1"/>
</dbReference>
<organism evidence="4 5">
    <name type="scientific">Clostridium paridis</name>
    <dbReference type="NCBI Taxonomy" id="2803863"/>
    <lineage>
        <taxon>Bacteria</taxon>
        <taxon>Bacillati</taxon>
        <taxon>Bacillota</taxon>
        <taxon>Clostridia</taxon>
        <taxon>Eubacteriales</taxon>
        <taxon>Clostridiaceae</taxon>
        <taxon>Clostridium</taxon>
    </lineage>
</organism>
<dbReference type="InterPro" id="IPR051796">
    <property type="entry name" value="ISF_SsuE-like"/>
</dbReference>
<evidence type="ECO:0000256" key="1">
    <source>
        <dbReference type="ARBA" id="ARBA00022630"/>
    </source>
</evidence>
<evidence type="ECO:0000313" key="5">
    <source>
        <dbReference type="Proteomes" id="UP000623681"/>
    </source>
</evidence>
<dbReference type="SUPFAM" id="SSF52218">
    <property type="entry name" value="Flavoproteins"/>
    <property type="match status" value="1"/>
</dbReference>
<keyword evidence="5" id="KW-1185">Reference proteome</keyword>
<protein>
    <submittedName>
        <fullName evidence="4">NAD(P)H-dependent oxidoreductase</fullName>
    </submittedName>
</protein>
<dbReference type="RefSeq" id="WP_202766361.1">
    <property type="nucleotide sequence ID" value="NZ_JAESWA010000017.1"/>
</dbReference>
<dbReference type="PANTHER" id="PTHR43278">
    <property type="entry name" value="NAD(P)H-DEPENDENT FMN-CONTAINING OXIDOREDUCTASE YWQN-RELATED"/>
    <property type="match status" value="1"/>
</dbReference>
<dbReference type="InterPro" id="IPR005025">
    <property type="entry name" value="FMN_Rdtase-like_dom"/>
</dbReference>
<evidence type="ECO:0000313" key="4">
    <source>
        <dbReference type="EMBL" id="MBL4930986.1"/>
    </source>
</evidence>
<keyword evidence="1" id="KW-0285">Flavoprotein</keyword>
<dbReference type="Pfam" id="PF03358">
    <property type="entry name" value="FMN_red"/>
    <property type="match status" value="1"/>
</dbReference>
<feature type="domain" description="NADPH-dependent FMN reductase-like" evidence="3">
    <location>
        <begin position="1"/>
        <end position="134"/>
    </location>
</feature>
<keyword evidence="2" id="KW-0288">FMN</keyword>
<evidence type="ECO:0000259" key="3">
    <source>
        <dbReference type="Pfam" id="PF03358"/>
    </source>
</evidence>
<evidence type="ECO:0000256" key="2">
    <source>
        <dbReference type="ARBA" id="ARBA00022643"/>
    </source>
</evidence>
<dbReference type="GO" id="GO:0016491">
    <property type="term" value="F:oxidoreductase activity"/>
    <property type="evidence" value="ECO:0007669"/>
    <property type="project" value="InterPro"/>
</dbReference>
<dbReference type="EMBL" id="JAESWA010000017">
    <property type="protein sequence ID" value="MBL4930986.1"/>
    <property type="molecule type" value="Genomic_DNA"/>
</dbReference>
<dbReference type="Gene3D" id="3.40.50.360">
    <property type="match status" value="1"/>
</dbReference>
<sequence length="262" mass="29961">MRIVVIISSARKNGNTATIVKSIENETVQYAKNLSVNLDIEWINLFDYELQLCRGCRICFNKGEAYCPLKDGLLNIRDKMIKADGVIFASPVYVEDVNGTMKNFIDRMAFICHRPAFSGKKSIIITTSGGGATSHAIRTISAAIQSWGFNISTKRNFRTGTLMDKEKVELEYSNDIKAIAKNFFDSLYIIEKLIPTFYSLMIFKIQQKNWQKYSKEDNLDYLYWKENGWLSKDCTYYIPNNSTRIKTDVARLVGGIISNIFI</sequence>
<dbReference type="InterPro" id="IPR029039">
    <property type="entry name" value="Flavoprotein-like_sf"/>
</dbReference>
<reference evidence="4" key="1">
    <citation type="submission" date="2021-01" db="EMBL/GenBank/DDBJ databases">
        <title>Genome public.</title>
        <authorList>
            <person name="Liu C."/>
            <person name="Sun Q."/>
        </authorList>
    </citation>
    <scope>NUCLEOTIDE SEQUENCE</scope>
    <source>
        <strain evidence="4">YIM B02565</strain>
    </source>
</reference>
<comment type="caution">
    <text evidence="4">The sequence shown here is derived from an EMBL/GenBank/DDBJ whole genome shotgun (WGS) entry which is preliminary data.</text>
</comment>
<dbReference type="AlphaFoldDB" id="A0A937K219"/>